<feature type="domain" description="PilZ" evidence="2">
    <location>
        <begin position="56"/>
        <end position="126"/>
    </location>
</feature>
<proteinExistence type="predicted"/>
<feature type="region of interest" description="Disordered" evidence="1">
    <location>
        <begin position="35"/>
        <end position="57"/>
    </location>
</feature>
<sequence length="247" mass="26580">MSISHDMHRGEPFAYDDPLGNAAFDKPLAGHVEPSGAGDVVLTDHAPAPIDDRTPERRADRRVVSAFRPGCVLVEGRMLLGLIRNLSAGGVMIELEEALEPGTRVRYFWDETNIIDAVVAWSEGRSHGLDNAQAARPFANPFPYRSVRVPCAMRAEIFANGLCHHAALENLSLGGMRVSGFRAPRGALLTVRLGEVELANASVRWCRGDETGIRFERPLTRAQLASILTGMGAGMGVGADVPESDAA</sequence>
<comment type="caution">
    <text evidence="3">The sequence shown here is derived from an EMBL/GenBank/DDBJ whole genome shotgun (WGS) entry which is preliminary data.</text>
</comment>
<dbReference type="Pfam" id="PF07238">
    <property type="entry name" value="PilZ"/>
    <property type="match status" value="2"/>
</dbReference>
<dbReference type="Proteomes" id="UP000027866">
    <property type="component" value="Unassembled WGS sequence"/>
</dbReference>
<dbReference type="OrthoDB" id="7407798at2"/>
<feature type="domain" description="PilZ" evidence="2">
    <location>
        <begin position="145"/>
        <end position="227"/>
    </location>
</feature>
<name>A0A074MIU0_9SPHN</name>
<protein>
    <recommendedName>
        <fullName evidence="2">PilZ domain-containing protein</fullName>
    </recommendedName>
</protein>
<evidence type="ECO:0000313" key="3">
    <source>
        <dbReference type="EMBL" id="KEO92695.1"/>
    </source>
</evidence>
<dbReference type="RefSeq" id="WP_034905033.1">
    <property type="nucleotide sequence ID" value="NZ_CP017057.1"/>
</dbReference>
<evidence type="ECO:0000256" key="1">
    <source>
        <dbReference type="SAM" id="MobiDB-lite"/>
    </source>
</evidence>
<dbReference type="EMBL" id="JMIX01000009">
    <property type="protein sequence ID" value="KEO92695.1"/>
    <property type="molecule type" value="Genomic_DNA"/>
</dbReference>
<dbReference type="KEGG" id="elq:Ga0102493_112141"/>
<dbReference type="AlphaFoldDB" id="A0A074MIU0"/>
<dbReference type="SUPFAM" id="SSF141371">
    <property type="entry name" value="PilZ domain-like"/>
    <property type="match status" value="2"/>
</dbReference>
<dbReference type="InterPro" id="IPR009875">
    <property type="entry name" value="PilZ_domain"/>
</dbReference>
<evidence type="ECO:0000313" key="4">
    <source>
        <dbReference type="Proteomes" id="UP000027866"/>
    </source>
</evidence>
<organism evidence="3 4">
    <name type="scientific">Erythrobacter litoralis</name>
    <dbReference type="NCBI Taxonomy" id="39960"/>
    <lineage>
        <taxon>Bacteria</taxon>
        <taxon>Pseudomonadati</taxon>
        <taxon>Pseudomonadota</taxon>
        <taxon>Alphaproteobacteria</taxon>
        <taxon>Sphingomonadales</taxon>
        <taxon>Erythrobacteraceae</taxon>
        <taxon>Erythrobacter/Porphyrobacter group</taxon>
        <taxon>Erythrobacter</taxon>
    </lineage>
</organism>
<reference evidence="3 4" key="1">
    <citation type="submission" date="2014-04" db="EMBL/GenBank/DDBJ databases">
        <title>A comprehensive comparison of genomes of Erythrobacter spp. Strains.</title>
        <authorList>
            <person name="Zheng Q."/>
        </authorList>
    </citation>
    <scope>NUCLEOTIDE SEQUENCE [LARGE SCALE GENOMIC DNA]</scope>
    <source>
        <strain evidence="3 4">DSM 8509</strain>
    </source>
</reference>
<evidence type="ECO:0000259" key="2">
    <source>
        <dbReference type="Pfam" id="PF07238"/>
    </source>
</evidence>
<keyword evidence="4" id="KW-1185">Reference proteome</keyword>
<accession>A0A074MIU0</accession>
<dbReference type="PATRIC" id="fig|39960.10.peg.1230"/>
<gene>
    <name evidence="3" type="ORF">EH32_15680</name>
</gene>
<dbReference type="GO" id="GO:0035438">
    <property type="term" value="F:cyclic-di-GMP binding"/>
    <property type="evidence" value="ECO:0007669"/>
    <property type="project" value="InterPro"/>
</dbReference>